<evidence type="ECO:0000313" key="2">
    <source>
        <dbReference type="EMBL" id="PJA20737.1"/>
    </source>
</evidence>
<accession>A0A2M7W4M2</accession>
<proteinExistence type="predicted"/>
<comment type="caution">
    <text evidence="2">The sequence shown here is derived from an EMBL/GenBank/DDBJ whole genome shotgun (WGS) entry which is preliminary data.</text>
</comment>
<organism evidence="2 3">
    <name type="scientific">Candidatus Berkelbacteria bacterium CG_4_10_14_0_2_um_filter_35_9_33_12</name>
    <dbReference type="NCBI Taxonomy" id="1974499"/>
    <lineage>
        <taxon>Bacteria</taxon>
        <taxon>Candidatus Berkelbacteria</taxon>
    </lineage>
</organism>
<dbReference type="AlphaFoldDB" id="A0A2M7W4M2"/>
<protein>
    <submittedName>
        <fullName evidence="2">Uncharacterized protein</fullName>
    </submittedName>
</protein>
<evidence type="ECO:0000256" key="1">
    <source>
        <dbReference type="SAM" id="Phobius"/>
    </source>
</evidence>
<sequence>MDSNPKTICLLKYLKALKFFRQRPAYVDMITALLLVTGILCAQIENYVFLTLIMLPITLVIILMYYVNGSILSMMPLIDEMNIYKVMEKQKLIKLENLLVADIENKEANYIGYGYLCLKDFKQIIFVKFSLEKNISDYI</sequence>
<name>A0A2M7W4M2_9BACT</name>
<dbReference type="EMBL" id="PFQF01000015">
    <property type="protein sequence ID" value="PJA20737.1"/>
    <property type="molecule type" value="Genomic_DNA"/>
</dbReference>
<dbReference type="Proteomes" id="UP000230137">
    <property type="component" value="Unassembled WGS sequence"/>
</dbReference>
<feature type="transmembrane region" description="Helical" evidence="1">
    <location>
        <begin position="25"/>
        <end position="42"/>
    </location>
</feature>
<reference evidence="3" key="1">
    <citation type="submission" date="2017-09" db="EMBL/GenBank/DDBJ databases">
        <title>Depth-based differentiation of microbial function through sediment-hosted aquifers and enrichment of novel symbionts in the deep terrestrial subsurface.</title>
        <authorList>
            <person name="Probst A.J."/>
            <person name="Ladd B."/>
            <person name="Jarett J.K."/>
            <person name="Geller-Mcgrath D.E."/>
            <person name="Sieber C.M.K."/>
            <person name="Emerson J.B."/>
            <person name="Anantharaman K."/>
            <person name="Thomas B.C."/>
            <person name="Malmstrom R."/>
            <person name="Stieglmeier M."/>
            <person name="Klingl A."/>
            <person name="Woyke T."/>
            <person name="Ryan C.M."/>
            <person name="Banfield J.F."/>
        </authorList>
    </citation>
    <scope>NUCLEOTIDE SEQUENCE [LARGE SCALE GENOMIC DNA]</scope>
</reference>
<feature type="transmembrane region" description="Helical" evidence="1">
    <location>
        <begin position="48"/>
        <end position="67"/>
    </location>
</feature>
<gene>
    <name evidence="2" type="ORF">COX60_00640</name>
</gene>
<keyword evidence="1" id="KW-0472">Membrane</keyword>
<keyword evidence="1" id="KW-0812">Transmembrane</keyword>
<evidence type="ECO:0000313" key="3">
    <source>
        <dbReference type="Proteomes" id="UP000230137"/>
    </source>
</evidence>
<keyword evidence="1" id="KW-1133">Transmembrane helix</keyword>